<protein>
    <submittedName>
        <fullName evidence="1">Uncharacterized protein</fullName>
    </submittedName>
</protein>
<dbReference type="AlphaFoldDB" id="A0A8C0DLV5"/>
<dbReference type="Ensembl" id="ENSBMST00010025917.1">
    <property type="protein sequence ID" value="ENSBMSP00010023524.1"/>
    <property type="gene ID" value="ENSBMSG00010017117.1"/>
</dbReference>
<dbReference type="PANTHER" id="PTHR15193">
    <property type="entry name" value="CD83 ANTIGEN"/>
    <property type="match status" value="1"/>
</dbReference>
<dbReference type="PANTHER" id="PTHR15193:SF1">
    <property type="entry name" value="CD83 ANTIGEN"/>
    <property type="match status" value="1"/>
</dbReference>
<evidence type="ECO:0000313" key="1">
    <source>
        <dbReference type="Ensembl" id="ENSBMSP00010023524.1"/>
    </source>
</evidence>
<dbReference type="GeneTree" id="ENSGT00390000007302"/>
<sequence>MEVSQEDLWYSQQRGSSAAPRKRLYSLRIRNTIGCNLGTCRCSLGDPERQRKLSGTVILKVTGCSKGCKEETFKKYRTDIVGTRTLAAEVLGSTPWREHSQSLSLAPPKSPGRLQCWVASGKTTNREGTQPHPSTVKRIKVLLSSAHQSNSQLYLPPVPPIRKLTEAS</sequence>
<name>A0A8C0DLV5_BALMU</name>
<proteinExistence type="predicted"/>
<organism evidence="1">
    <name type="scientific">Balaenoptera musculus</name>
    <name type="common">Blue whale</name>
    <dbReference type="NCBI Taxonomy" id="9771"/>
    <lineage>
        <taxon>Eukaryota</taxon>
        <taxon>Metazoa</taxon>
        <taxon>Chordata</taxon>
        <taxon>Craniata</taxon>
        <taxon>Vertebrata</taxon>
        <taxon>Euteleostomi</taxon>
        <taxon>Mammalia</taxon>
        <taxon>Eutheria</taxon>
        <taxon>Laurasiatheria</taxon>
        <taxon>Artiodactyla</taxon>
        <taxon>Whippomorpha</taxon>
        <taxon>Cetacea</taxon>
        <taxon>Mysticeti</taxon>
        <taxon>Balaenopteridae</taxon>
        <taxon>Balaenoptera</taxon>
    </lineage>
</organism>
<accession>A0A8C0DLV5</accession>
<reference evidence="1" key="1">
    <citation type="submission" date="2023-09" db="UniProtKB">
        <authorList>
            <consortium name="Ensembl"/>
        </authorList>
    </citation>
    <scope>IDENTIFICATION</scope>
</reference>